<protein>
    <submittedName>
        <fullName evidence="3">Poly-gamma-glutamate synthesis protein (Capsule biosynthesis protein)</fullName>
    </submittedName>
</protein>
<dbReference type="SMART" id="SM00854">
    <property type="entry name" value="PGA_cap"/>
    <property type="match status" value="1"/>
</dbReference>
<evidence type="ECO:0000259" key="2">
    <source>
        <dbReference type="SMART" id="SM00854"/>
    </source>
</evidence>
<feature type="domain" description="Capsule synthesis protein CapA" evidence="2">
    <location>
        <begin position="75"/>
        <end position="317"/>
    </location>
</feature>
<dbReference type="Proteomes" id="UP000245793">
    <property type="component" value="Unassembled WGS sequence"/>
</dbReference>
<evidence type="ECO:0000256" key="1">
    <source>
        <dbReference type="ARBA" id="ARBA00005662"/>
    </source>
</evidence>
<dbReference type="PROSITE" id="PS51257">
    <property type="entry name" value="PROKAR_LIPOPROTEIN"/>
    <property type="match status" value="1"/>
</dbReference>
<dbReference type="InterPro" id="IPR019079">
    <property type="entry name" value="Capsule_synth_CapA"/>
</dbReference>
<dbReference type="InterPro" id="IPR052169">
    <property type="entry name" value="CW_Biosynth-Accessory"/>
</dbReference>
<dbReference type="SUPFAM" id="SSF56300">
    <property type="entry name" value="Metallo-dependent phosphatases"/>
    <property type="match status" value="1"/>
</dbReference>
<dbReference type="CDD" id="cd07381">
    <property type="entry name" value="MPP_CapA"/>
    <property type="match status" value="1"/>
</dbReference>
<dbReference type="PANTHER" id="PTHR33393">
    <property type="entry name" value="POLYGLUTAMINE SYNTHESIS ACCESSORY PROTEIN RV0574C-RELATED"/>
    <property type="match status" value="1"/>
</dbReference>
<reference evidence="3 4" key="1">
    <citation type="submission" date="2018-04" db="EMBL/GenBank/DDBJ databases">
        <title>Genomic Encyclopedia of Type Strains, Phase IV (KMG-IV): sequencing the most valuable type-strain genomes for metagenomic binning, comparative biology and taxonomic classification.</title>
        <authorList>
            <person name="Goeker M."/>
        </authorList>
    </citation>
    <scope>NUCLEOTIDE SEQUENCE [LARGE SCALE GENOMIC DNA]</scope>
    <source>
        <strain evidence="3 4">DSM 20705</strain>
    </source>
</reference>
<dbReference type="Pfam" id="PF09587">
    <property type="entry name" value="PGA_cap"/>
    <property type="match status" value="1"/>
</dbReference>
<keyword evidence="4" id="KW-1185">Reference proteome</keyword>
<dbReference type="RefSeq" id="WP_165803635.1">
    <property type="nucleotide sequence ID" value="NZ_QEKV01000010.1"/>
</dbReference>
<name>A0A2U1DNR3_9FIRM</name>
<evidence type="ECO:0000313" key="3">
    <source>
        <dbReference type="EMBL" id="PVY89189.1"/>
    </source>
</evidence>
<comment type="caution">
    <text evidence="3">The sequence shown here is derived from an EMBL/GenBank/DDBJ whole genome shotgun (WGS) entry which is preliminary data.</text>
</comment>
<dbReference type="Gene3D" id="3.60.21.10">
    <property type="match status" value="1"/>
</dbReference>
<dbReference type="PANTHER" id="PTHR33393:SF12">
    <property type="entry name" value="CAPSULE BIOSYNTHESIS PROTEIN CAPA"/>
    <property type="match status" value="1"/>
</dbReference>
<gene>
    <name evidence="3" type="ORF">C7381_11027</name>
</gene>
<sequence>MRNRKLILLFIVISLFILGCKKTDEKGLDTKVEAKVETKSNEELRLRYEKMYSSFYDAYNLSKKVEFEKKNRGFKLYVAGDIMFHSPQLDAAKKNDTYDFSDSFKYIGDVIKDGLSIANLETTIADSGFMGYPLFRTPKIAVKNLKDVGFDILALANNHALDGNKDGIRRTKEAVLENGITPLGTYFMDEKTDPVILDVEGRKIAFLNYTYGLNGLDGWLGGDKHLINVLDEEKVLHDINYAKENANGIIVMVHWGTEYIINGNDKMQEKWLNFFAENGVDVVLGSHPHVIEPDGFIEKDGHRMYYIFSLGNFISNQRREYMDQPYGEDGVILELNIKPYDDKRVYAAEVFYHPTWVKRTRKPLKYEIVPVYEGLNNNLEGINEADKAKLVESKDRTLSILKAGLYVGDRINE</sequence>
<proteinExistence type="inferred from homology"/>
<evidence type="ECO:0000313" key="4">
    <source>
        <dbReference type="Proteomes" id="UP000245793"/>
    </source>
</evidence>
<accession>A0A2U1DNR3</accession>
<comment type="similarity">
    <text evidence="1">Belongs to the CapA family.</text>
</comment>
<dbReference type="EMBL" id="QEKV01000010">
    <property type="protein sequence ID" value="PVY89189.1"/>
    <property type="molecule type" value="Genomic_DNA"/>
</dbReference>
<dbReference type="InterPro" id="IPR029052">
    <property type="entry name" value="Metallo-depent_PP-like"/>
</dbReference>
<dbReference type="AlphaFoldDB" id="A0A2U1DNR3"/>
<organism evidence="3 4">
    <name type="scientific">Ezakiella coagulans</name>
    <dbReference type="NCBI Taxonomy" id="46507"/>
    <lineage>
        <taxon>Bacteria</taxon>
        <taxon>Bacillati</taxon>
        <taxon>Bacillota</taxon>
        <taxon>Tissierellia</taxon>
        <taxon>Ezakiella</taxon>
    </lineage>
</organism>